<protein>
    <submittedName>
        <fullName evidence="1">Uncharacterized protein</fullName>
    </submittedName>
</protein>
<evidence type="ECO:0000313" key="1">
    <source>
        <dbReference type="EMBL" id="RNA40799.1"/>
    </source>
</evidence>
<organism evidence="1 2">
    <name type="scientific">Brachionus plicatilis</name>
    <name type="common">Marine rotifer</name>
    <name type="synonym">Brachionus muelleri</name>
    <dbReference type="NCBI Taxonomy" id="10195"/>
    <lineage>
        <taxon>Eukaryota</taxon>
        <taxon>Metazoa</taxon>
        <taxon>Spiralia</taxon>
        <taxon>Gnathifera</taxon>
        <taxon>Rotifera</taxon>
        <taxon>Eurotatoria</taxon>
        <taxon>Monogononta</taxon>
        <taxon>Pseudotrocha</taxon>
        <taxon>Ploima</taxon>
        <taxon>Brachionidae</taxon>
        <taxon>Brachionus</taxon>
    </lineage>
</organism>
<dbReference type="EMBL" id="REGN01000591">
    <property type="protein sequence ID" value="RNA40799.1"/>
    <property type="molecule type" value="Genomic_DNA"/>
</dbReference>
<keyword evidence="2" id="KW-1185">Reference proteome</keyword>
<dbReference type="Proteomes" id="UP000276133">
    <property type="component" value="Unassembled WGS sequence"/>
</dbReference>
<proteinExistence type="predicted"/>
<name>A0A3M7SYR5_BRAPC</name>
<sequence length="74" mass="8913">MRCFEFNLKRNGIQVQNCKEIYTKLQENYDKWQIYCIRQPKSIIVLQIESADRLLFQANLVSLQKLNKSILMIF</sequence>
<gene>
    <name evidence="1" type="ORF">BpHYR1_001727</name>
</gene>
<comment type="caution">
    <text evidence="1">The sequence shown here is derived from an EMBL/GenBank/DDBJ whole genome shotgun (WGS) entry which is preliminary data.</text>
</comment>
<reference evidence="1 2" key="1">
    <citation type="journal article" date="2018" name="Sci. Rep.">
        <title>Genomic signatures of local adaptation to the degree of environmental predictability in rotifers.</title>
        <authorList>
            <person name="Franch-Gras L."/>
            <person name="Hahn C."/>
            <person name="Garcia-Roger E.M."/>
            <person name="Carmona M.J."/>
            <person name="Serra M."/>
            <person name="Gomez A."/>
        </authorList>
    </citation>
    <scope>NUCLEOTIDE SEQUENCE [LARGE SCALE GENOMIC DNA]</scope>
    <source>
        <strain evidence="1">HYR1</strain>
    </source>
</reference>
<dbReference type="AlphaFoldDB" id="A0A3M7SYR5"/>
<accession>A0A3M7SYR5</accession>
<evidence type="ECO:0000313" key="2">
    <source>
        <dbReference type="Proteomes" id="UP000276133"/>
    </source>
</evidence>